<sequence>MSKSTSSTAQSVSIALTLALSDPNHEDPTISFENTQNLFEAIDYVSGDTLIVTDVSIKSFAEIEEQRQIRRRKIRWCRYDAAAHILLITIPTDIHEILHTRLYEEYLGQLPASGVPRQAWLSKAATYFHSNYPRGGGGGEGDSSGGPISQRVRSQDWPTLVIVAGVSQSLSQLRADMRWWFAASNHDVKIVLLTKFNRQQSKIVIEKWGEQATTRTGAVTTRRAATLEPILLQTIEITRNTTTNPVSYNVTGGGLVLEFDFLFLRSPGPLEGDVVIGVQFLQAYAEVIRLQD</sequence>
<proteinExistence type="predicted"/>
<organism evidence="1 2">
    <name type="scientific">Hypoxylon rubiginosum</name>
    <dbReference type="NCBI Taxonomy" id="110542"/>
    <lineage>
        <taxon>Eukaryota</taxon>
        <taxon>Fungi</taxon>
        <taxon>Dikarya</taxon>
        <taxon>Ascomycota</taxon>
        <taxon>Pezizomycotina</taxon>
        <taxon>Sordariomycetes</taxon>
        <taxon>Xylariomycetidae</taxon>
        <taxon>Xylariales</taxon>
        <taxon>Hypoxylaceae</taxon>
        <taxon>Hypoxylon</taxon>
    </lineage>
</organism>
<dbReference type="EMBL" id="MU393539">
    <property type="protein sequence ID" value="KAI4861880.1"/>
    <property type="molecule type" value="Genomic_DNA"/>
</dbReference>
<accession>A0ACB9YR12</accession>
<evidence type="ECO:0000313" key="2">
    <source>
        <dbReference type="Proteomes" id="UP001497700"/>
    </source>
</evidence>
<reference evidence="1 2" key="1">
    <citation type="journal article" date="2022" name="New Phytol.">
        <title>Ecological generalism drives hyperdiversity of secondary metabolite gene clusters in xylarialean endophytes.</title>
        <authorList>
            <person name="Franco M.E.E."/>
            <person name="Wisecaver J.H."/>
            <person name="Arnold A.E."/>
            <person name="Ju Y.M."/>
            <person name="Slot J.C."/>
            <person name="Ahrendt S."/>
            <person name="Moore L.P."/>
            <person name="Eastman K.E."/>
            <person name="Scott K."/>
            <person name="Konkel Z."/>
            <person name="Mondo S.J."/>
            <person name="Kuo A."/>
            <person name="Hayes R.D."/>
            <person name="Haridas S."/>
            <person name="Andreopoulos B."/>
            <person name="Riley R."/>
            <person name="LaButti K."/>
            <person name="Pangilinan J."/>
            <person name="Lipzen A."/>
            <person name="Amirebrahimi M."/>
            <person name="Yan J."/>
            <person name="Adam C."/>
            <person name="Keymanesh K."/>
            <person name="Ng V."/>
            <person name="Louie K."/>
            <person name="Northen T."/>
            <person name="Drula E."/>
            <person name="Henrissat B."/>
            <person name="Hsieh H.M."/>
            <person name="Youens-Clark K."/>
            <person name="Lutzoni F."/>
            <person name="Miadlikowska J."/>
            <person name="Eastwood D.C."/>
            <person name="Hamelin R.C."/>
            <person name="Grigoriev I.V."/>
            <person name="U'Ren J.M."/>
        </authorList>
    </citation>
    <scope>NUCLEOTIDE SEQUENCE [LARGE SCALE GENOMIC DNA]</scope>
    <source>
        <strain evidence="1 2">CBS 119005</strain>
    </source>
</reference>
<gene>
    <name evidence="1" type="ORF">F4820DRAFT_432141</name>
</gene>
<evidence type="ECO:0000313" key="1">
    <source>
        <dbReference type="EMBL" id="KAI4861880.1"/>
    </source>
</evidence>
<name>A0ACB9YR12_9PEZI</name>
<dbReference type="Proteomes" id="UP001497700">
    <property type="component" value="Unassembled WGS sequence"/>
</dbReference>
<comment type="caution">
    <text evidence="1">The sequence shown here is derived from an EMBL/GenBank/DDBJ whole genome shotgun (WGS) entry which is preliminary data.</text>
</comment>
<keyword evidence="2" id="KW-1185">Reference proteome</keyword>
<protein>
    <submittedName>
        <fullName evidence="1">Uncharacterized protein</fullName>
    </submittedName>
</protein>